<name>A0A317L161_9BACI</name>
<dbReference type="PIRSF" id="PIRSF005690">
    <property type="entry name" value="GerBA"/>
    <property type="match status" value="1"/>
</dbReference>
<keyword evidence="3 4" id="KW-0472">Membrane</keyword>
<keyword evidence="7" id="KW-1185">Reference proteome</keyword>
<dbReference type="InterPro" id="IPR050768">
    <property type="entry name" value="UPF0353/GerABKA_families"/>
</dbReference>
<feature type="transmembrane region" description="Helical" evidence="5">
    <location>
        <begin position="386"/>
        <end position="403"/>
    </location>
</feature>
<dbReference type="InterPro" id="IPR004995">
    <property type="entry name" value="Spore_Ger"/>
</dbReference>
<dbReference type="GO" id="GO:0009847">
    <property type="term" value="P:spore germination"/>
    <property type="evidence" value="ECO:0007669"/>
    <property type="project" value="UniProtKB-UniRule"/>
</dbReference>
<keyword evidence="5" id="KW-0812">Transmembrane</keyword>
<evidence type="ECO:0000256" key="5">
    <source>
        <dbReference type="SAM" id="Phobius"/>
    </source>
</evidence>
<evidence type="ECO:0000256" key="2">
    <source>
        <dbReference type="ARBA" id="ARBA00005278"/>
    </source>
</evidence>
<reference evidence="6 7" key="1">
    <citation type="submission" date="2018-05" db="EMBL/GenBank/DDBJ databases">
        <title>Genomic analysis of Gracilibacillus dipsosauri DD1 reveals novel features of a salt-tolerant amylase.</title>
        <authorList>
            <person name="Deutch C.E."/>
            <person name="Yang S."/>
        </authorList>
    </citation>
    <scope>NUCLEOTIDE SEQUENCE [LARGE SCALE GENOMIC DNA]</scope>
    <source>
        <strain evidence="6 7">DD1</strain>
    </source>
</reference>
<dbReference type="PANTHER" id="PTHR22550:SF9">
    <property type="entry name" value="STAGE V SPORULATION PROTEIN AF"/>
    <property type="match status" value="1"/>
</dbReference>
<dbReference type="GO" id="GO:0005886">
    <property type="term" value="C:plasma membrane"/>
    <property type="evidence" value="ECO:0007669"/>
    <property type="project" value="UniProtKB-SubCell"/>
</dbReference>
<dbReference type="OrthoDB" id="9772630at2"/>
<dbReference type="PANTHER" id="PTHR22550">
    <property type="entry name" value="SPORE GERMINATION PROTEIN"/>
    <property type="match status" value="1"/>
</dbReference>
<evidence type="ECO:0000256" key="3">
    <source>
        <dbReference type="ARBA" id="ARBA00023136"/>
    </source>
</evidence>
<comment type="caution">
    <text evidence="6">The sequence shown here is derived from an EMBL/GenBank/DDBJ whole genome shotgun (WGS) entry which is preliminary data.</text>
</comment>
<evidence type="ECO:0000313" key="6">
    <source>
        <dbReference type="EMBL" id="PWU68598.1"/>
    </source>
</evidence>
<proteinExistence type="inferred from homology"/>
<feature type="transmembrane region" description="Helical" evidence="5">
    <location>
        <begin position="415"/>
        <end position="440"/>
    </location>
</feature>
<dbReference type="Proteomes" id="UP000245624">
    <property type="component" value="Unassembled WGS sequence"/>
</dbReference>
<dbReference type="EMBL" id="QGTD01000008">
    <property type="protein sequence ID" value="PWU68598.1"/>
    <property type="molecule type" value="Genomic_DNA"/>
</dbReference>
<evidence type="ECO:0000313" key="7">
    <source>
        <dbReference type="Proteomes" id="UP000245624"/>
    </source>
</evidence>
<protein>
    <submittedName>
        <fullName evidence="6">Spore germination protein</fullName>
    </submittedName>
</protein>
<feature type="transmembrane region" description="Helical" evidence="5">
    <location>
        <begin position="292"/>
        <end position="313"/>
    </location>
</feature>
<dbReference type="Pfam" id="PF03323">
    <property type="entry name" value="GerA"/>
    <property type="match status" value="1"/>
</dbReference>
<keyword evidence="5" id="KW-1133">Transmembrane helix</keyword>
<sequence length="489" mass="55487">MKKNKNQKKISSSINMNESYLKSKLGIGVSFDVGFRELVVLKKRIQLYYVTGLVDTDFVIEIMKKLISINDDENAHTDIYDELNNRVVHQQVEKTDRFDKAMDRLLSGLLVIFADGEENCFIVDVRHYPGRTPEEPDTEKVVRGSRDGYTENIIENTALTRRRIRDERLRNEIMQVGERSKTDICISYIQDVADPDLVNLIKEELQNIDVDGISMADKTIEEYLVHQGLNPYPQVRYTERPDVASTHLFEGHVLVMVDTSPSMIIVPTTFFHHVQHAEEYREAPAVGTFIRWIRFLGIFASLFLLPLWLLVVLDPTLLPEKLQFIGPNETGNVPIIVQILLADIGIEFLRMAAIHTPTPLSTAMGLIAAVLIGEIAIEVGLFSSEVILYVAISAIGTFATPSYELSVANKMARLLLLIVTFFFHVPGFLIGTTCFILFLASTRSLQTPYLWPLLPFNDKALWQILFRVAVPLSKTRPSIVQTKNHRKQS</sequence>
<accession>A0A317L161</accession>
<organism evidence="6 7">
    <name type="scientific">Gracilibacillus dipsosauri</name>
    <dbReference type="NCBI Taxonomy" id="178340"/>
    <lineage>
        <taxon>Bacteria</taxon>
        <taxon>Bacillati</taxon>
        <taxon>Bacillota</taxon>
        <taxon>Bacilli</taxon>
        <taxon>Bacillales</taxon>
        <taxon>Bacillaceae</taxon>
        <taxon>Gracilibacillus</taxon>
    </lineage>
</organism>
<evidence type="ECO:0000256" key="1">
    <source>
        <dbReference type="ARBA" id="ARBA00004141"/>
    </source>
</evidence>
<feature type="transmembrane region" description="Helical" evidence="5">
    <location>
        <begin position="360"/>
        <end position="380"/>
    </location>
</feature>
<dbReference type="AlphaFoldDB" id="A0A317L161"/>
<dbReference type="RefSeq" id="WP_109984233.1">
    <property type="nucleotide sequence ID" value="NZ_JAJUIE010000002.1"/>
</dbReference>
<evidence type="ECO:0000256" key="4">
    <source>
        <dbReference type="PIRNR" id="PIRNR005690"/>
    </source>
</evidence>
<gene>
    <name evidence="6" type="ORF">DLJ74_09190</name>
</gene>
<comment type="similarity">
    <text evidence="2 4">Belongs to the GerABKA family.</text>
</comment>
<comment type="subcellular location">
    <subcellularLocation>
        <location evidence="4">Cell membrane</location>
    </subcellularLocation>
    <subcellularLocation>
        <location evidence="1">Membrane</location>
        <topology evidence="1">Multi-pass membrane protein</topology>
    </subcellularLocation>
</comment>